<dbReference type="PANTHER" id="PTHR43235">
    <property type="entry name" value="GLUTAMINE AMIDOTRANSFERASE PB2B2.05-RELATED"/>
    <property type="match status" value="1"/>
</dbReference>
<gene>
    <name evidence="1" type="ORF">NJQ99_11985</name>
</gene>
<dbReference type="EMBL" id="JAMZFT010000002">
    <property type="protein sequence ID" value="MCP1337135.1"/>
    <property type="molecule type" value="Genomic_DNA"/>
</dbReference>
<dbReference type="InterPro" id="IPR044668">
    <property type="entry name" value="PuuD-like"/>
</dbReference>
<comment type="caution">
    <text evidence="1">The sequence shown here is derived from an EMBL/GenBank/DDBJ whole genome shotgun (WGS) entry which is preliminary data.</text>
</comment>
<dbReference type="GO" id="GO:0005829">
    <property type="term" value="C:cytosol"/>
    <property type="evidence" value="ECO:0007669"/>
    <property type="project" value="TreeGrafter"/>
</dbReference>
<sequence>MAAAGLTRRPVVGVTSSRGRGRYMWWFYWLALRLAGVRAVRLVAPVADLDPGRFDGLVIGGGDDIGFELQGTEPVLDVRIDPERDAMELALLRHMTDRNMPVLGICRGAQMLNLYAGGSLHQDIFERFADMPRMWTPLPRKTVTLNDGTRVLAAMRQRRVRVNSLHRQAIDRLGEGLSVTGRDQFGVIQAIEDSQAPFRVGVQWHPEFLIYKRPHRRLFRAFVAAVRRRVRHAE</sequence>
<keyword evidence="1" id="KW-0315">Glutamine amidotransferase</keyword>
<dbReference type="SUPFAM" id="SSF52317">
    <property type="entry name" value="Class I glutamine amidotransferase-like"/>
    <property type="match status" value="1"/>
</dbReference>
<dbReference type="GO" id="GO:0033969">
    <property type="term" value="F:gamma-glutamyl-gamma-aminobutyrate hydrolase activity"/>
    <property type="evidence" value="ECO:0007669"/>
    <property type="project" value="TreeGrafter"/>
</dbReference>
<dbReference type="InterPro" id="IPR029062">
    <property type="entry name" value="Class_I_gatase-like"/>
</dbReference>
<dbReference type="AlphaFoldDB" id="A0A9J6PKM7"/>
<evidence type="ECO:0000313" key="2">
    <source>
        <dbReference type="Proteomes" id="UP001055804"/>
    </source>
</evidence>
<keyword evidence="2" id="KW-1185">Reference proteome</keyword>
<dbReference type="InterPro" id="IPR011697">
    <property type="entry name" value="Peptidase_C26"/>
</dbReference>
<dbReference type="Proteomes" id="UP001055804">
    <property type="component" value="Unassembled WGS sequence"/>
</dbReference>
<name>A0A9J6PKM7_9PROT</name>
<dbReference type="Gene3D" id="3.40.50.880">
    <property type="match status" value="1"/>
</dbReference>
<proteinExistence type="predicted"/>
<dbReference type="CDD" id="cd01745">
    <property type="entry name" value="GATase1_2"/>
    <property type="match status" value="1"/>
</dbReference>
<protein>
    <submittedName>
        <fullName evidence="1">Type 1 glutamine amidotransferase</fullName>
    </submittedName>
</protein>
<dbReference type="PANTHER" id="PTHR43235:SF1">
    <property type="entry name" value="GLUTAMINE AMIDOTRANSFERASE PB2B2.05-RELATED"/>
    <property type="match status" value="1"/>
</dbReference>
<organism evidence="1 2">
    <name type="scientific">Futiania mangrovi</name>
    <dbReference type="NCBI Taxonomy" id="2959716"/>
    <lineage>
        <taxon>Bacteria</taxon>
        <taxon>Pseudomonadati</taxon>
        <taxon>Pseudomonadota</taxon>
        <taxon>Alphaproteobacteria</taxon>
        <taxon>Futianiales</taxon>
        <taxon>Futianiaceae</taxon>
        <taxon>Futiania</taxon>
    </lineage>
</organism>
<dbReference type="RefSeq" id="WP_269333068.1">
    <property type="nucleotide sequence ID" value="NZ_JAMZFT010000002.1"/>
</dbReference>
<dbReference type="PROSITE" id="PS51273">
    <property type="entry name" value="GATASE_TYPE_1"/>
    <property type="match status" value="1"/>
</dbReference>
<evidence type="ECO:0000313" key="1">
    <source>
        <dbReference type="EMBL" id="MCP1337135.1"/>
    </source>
</evidence>
<dbReference type="Pfam" id="PF07722">
    <property type="entry name" value="Peptidase_C26"/>
    <property type="match status" value="1"/>
</dbReference>
<dbReference type="GO" id="GO:0006598">
    <property type="term" value="P:polyamine catabolic process"/>
    <property type="evidence" value="ECO:0007669"/>
    <property type="project" value="TreeGrafter"/>
</dbReference>
<reference evidence="1" key="1">
    <citation type="submission" date="2022-06" db="EMBL/GenBank/DDBJ databases">
        <title>Isolation and Genomics of Futiania mangrovii gen. nov., sp. nov., a Rare and Metabolically-versatile member in the Class Alphaproteobacteria.</title>
        <authorList>
            <person name="Liu L."/>
            <person name="Huang W.-C."/>
            <person name="Pan J."/>
            <person name="Li J."/>
            <person name="Huang Y."/>
            <person name="Du H."/>
            <person name="Liu Y."/>
            <person name="Li M."/>
        </authorList>
    </citation>
    <scope>NUCLEOTIDE SEQUENCE</scope>
    <source>
        <strain evidence="1">FT118</strain>
    </source>
</reference>
<accession>A0A9J6PKM7</accession>